<dbReference type="CDD" id="cd04301">
    <property type="entry name" value="NAT_SF"/>
    <property type="match status" value="1"/>
</dbReference>
<evidence type="ECO:0000256" key="2">
    <source>
        <dbReference type="ARBA" id="ARBA00023315"/>
    </source>
</evidence>
<dbReference type="AlphaFoldDB" id="X0PW01"/>
<feature type="domain" description="N-acetyltransferase" evidence="3">
    <location>
        <begin position="1"/>
        <end position="164"/>
    </location>
</feature>
<sequence length="164" mass="18401">MAKKMTTDNPSANRYVIKAFDERPRETLESLFLLGDEDPQMVAAYVNTGRLFVAYDKAQPIGLVLVTPTAQPDTAEIKNIAVLPAYQHQGLGSRLIAQVVAALSPEKWQLLVGTGDADVQNILFYLKNGFRFDSIRPRFFDQYSKPIMANGVQLRDMVVLKRQL</sequence>
<keyword evidence="2" id="KW-0012">Acyltransferase</keyword>
<dbReference type="SUPFAM" id="SSF55729">
    <property type="entry name" value="Acyl-CoA N-acyltransferases (Nat)"/>
    <property type="match status" value="1"/>
</dbReference>
<dbReference type="Proteomes" id="UP000051236">
    <property type="component" value="Unassembled WGS sequence"/>
</dbReference>
<dbReference type="InterPro" id="IPR016181">
    <property type="entry name" value="Acyl_CoA_acyltransferase"/>
</dbReference>
<dbReference type="GO" id="GO:0016747">
    <property type="term" value="F:acyltransferase activity, transferring groups other than amino-acyl groups"/>
    <property type="evidence" value="ECO:0007669"/>
    <property type="project" value="InterPro"/>
</dbReference>
<protein>
    <recommendedName>
        <fullName evidence="3">N-acetyltransferase domain-containing protein</fullName>
    </recommendedName>
</protein>
<dbReference type="InterPro" id="IPR050832">
    <property type="entry name" value="Bact_Acetyltransf"/>
</dbReference>
<dbReference type="PANTHER" id="PTHR43877">
    <property type="entry name" value="AMINOALKYLPHOSPHONATE N-ACETYLTRANSFERASE-RELATED-RELATED"/>
    <property type="match status" value="1"/>
</dbReference>
<dbReference type="Gene3D" id="3.40.630.30">
    <property type="match status" value="1"/>
</dbReference>
<dbReference type="Pfam" id="PF13508">
    <property type="entry name" value="Acetyltransf_7"/>
    <property type="match status" value="1"/>
</dbReference>
<comment type="caution">
    <text evidence="4">The sequence shown here is derived from an EMBL/GenBank/DDBJ whole genome shotgun (WGS) entry which is preliminary data.</text>
</comment>
<gene>
    <name evidence="4" type="ORF">FC83_GL000010</name>
</gene>
<name>X0PW01_9LACO</name>
<keyword evidence="5" id="KW-1185">Reference proteome</keyword>
<reference evidence="4 5" key="1">
    <citation type="journal article" date="2015" name="Genome Announc.">
        <title>Expanding the biotechnology potential of lactobacilli through comparative genomics of 213 strains and associated genera.</title>
        <authorList>
            <person name="Sun Z."/>
            <person name="Harris H.M."/>
            <person name="McCann A."/>
            <person name="Guo C."/>
            <person name="Argimon S."/>
            <person name="Zhang W."/>
            <person name="Yang X."/>
            <person name="Jeffery I.B."/>
            <person name="Cooney J.C."/>
            <person name="Kagawa T.F."/>
            <person name="Liu W."/>
            <person name="Song Y."/>
            <person name="Salvetti E."/>
            <person name="Wrobel A."/>
            <person name="Rasinkangas P."/>
            <person name="Parkhill J."/>
            <person name="Rea M.C."/>
            <person name="O'Sullivan O."/>
            <person name="Ritari J."/>
            <person name="Douillard F.P."/>
            <person name="Paul Ross R."/>
            <person name="Yang R."/>
            <person name="Briner A.E."/>
            <person name="Felis G.E."/>
            <person name="de Vos W.M."/>
            <person name="Barrangou R."/>
            <person name="Klaenhammer T.R."/>
            <person name="Caufield P.W."/>
            <person name="Cui Y."/>
            <person name="Zhang H."/>
            <person name="O'Toole P.W."/>
        </authorList>
    </citation>
    <scope>NUCLEOTIDE SEQUENCE [LARGE SCALE GENOMIC DNA]</scope>
    <source>
        <strain evidence="4 5">DSM 18527</strain>
    </source>
</reference>
<dbReference type="PATRIC" id="fig|1423734.3.peg.10"/>
<accession>X0PW01</accession>
<dbReference type="InterPro" id="IPR000182">
    <property type="entry name" value="GNAT_dom"/>
</dbReference>
<evidence type="ECO:0000259" key="3">
    <source>
        <dbReference type="PROSITE" id="PS51186"/>
    </source>
</evidence>
<dbReference type="RefSeq" id="WP_235184382.1">
    <property type="nucleotide sequence ID" value="NZ_AZGA01000006.1"/>
</dbReference>
<evidence type="ECO:0000313" key="5">
    <source>
        <dbReference type="Proteomes" id="UP000051236"/>
    </source>
</evidence>
<dbReference type="eggNOG" id="COG0456">
    <property type="taxonomic scope" value="Bacteria"/>
</dbReference>
<dbReference type="STRING" id="1423734.FC83_GL000010"/>
<dbReference type="PROSITE" id="PS51186">
    <property type="entry name" value="GNAT"/>
    <property type="match status" value="1"/>
</dbReference>
<proteinExistence type="predicted"/>
<evidence type="ECO:0000313" key="4">
    <source>
        <dbReference type="EMBL" id="KRM36112.1"/>
    </source>
</evidence>
<evidence type="ECO:0000256" key="1">
    <source>
        <dbReference type="ARBA" id="ARBA00022679"/>
    </source>
</evidence>
<dbReference type="EMBL" id="AZGA01000006">
    <property type="protein sequence ID" value="KRM36112.1"/>
    <property type="molecule type" value="Genomic_DNA"/>
</dbReference>
<organism evidence="4 5">
    <name type="scientific">Agrilactobacillus composti DSM 18527 = JCM 14202</name>
    <dbReference type="NCBI Taxonomy" id="1423734"/>
    <lineage>
        <taxon>Bacteria</taxon>
        <taxon>Bacillati</taxon>
        <taxon>Bacillota</taxon>
        <taxon>Bacilli</taxon>
        <taxon>Lactobacillales</taxon>
        <taxon>Lactobacillaceae</taxon>
        <taxon>Agrilactobacillus</taxon>
    </lineage>
</organism>
<keyword evidence="1" id="KW-0808">Transferase</keyword>